<feature type="transmembrane region" description="Helical" evidence="1">
    <location>
        <begin position="6"/>
        <end position="25"/>
    </location>
</feature>
<reference evidence="2" key="2">
    <citation type="journal article" date="2015" name="Fish Shellfish Immunol.">
        <title>Early steps in the European eel (Anguilla anguilla)-Vibrio vulnificus interaction in the gills: Role of the RtxA13 toxin.</title>
        <authorList>
            <person name="Callol A."/>
            <person name="Pajuelo D."/>
            <person name="Ebbesson L."/>
            <person name="Teles M."/>
            <person name="MacKenzie S."/>
            <person name="Amaro C."/>
        </authorList>
    </citation>
    <scope>NUCLEOTIDE SEQUENCE</scope>
</reference>
<name>A0A0E9QRH2_ANGAN</name>
<accession>A0A0E9QRH2</accession>
<keyword evidence="1" id="KW-1133">Transmembrane helix</keyword>
<evidence type="ECO:0000313" key="2">
    <source>
        <dbReference type="EMBL" id="JAH19424.1"/>
    </source>
</evidence>
<evidence type="ECO:0000256" key="1">
    <source>
        <dbReference type="SAM" id="Phobius"/>
    </source>
</evidence>
<proteinExistence type="predicted"/>
<dbReference type="AlphaFoldDB" id="A0A0E9QRH2"/>
<sequence>MLRGVISIILCVCVVFFLYVLCVFCW</sequence>
<organism evidence="2">
    <name type="scientific">Anguilla anguilla</name>
    <name type="common">European freshwater eel</name>
    <name type="synonym">Muraena anguilla</name>
    <dbReference type="NCBI Taxonomy" id="7936"/>
    <lineage>
        <taxon>Eukaryota</taxon>
        <taxon>Metazoa</taxon>
        <taxon>Chordata</taxon>
        <taxon>Craniata</taxon>
        <taxon>Vertebrata</taxon>
        <taxon>Euteleostomi</taxon>
        <taxon>Actinopterygii</taxon>
        <taxon>Neopterygii</taxon>
        <taxon>Teleostei</taxon>
        <taxon>Anguilliformes</taxon>
        <taxon>Anguillidae</taxon>
        <taxon>Anguilla</taxon>
    </lineage>
</organism>
<reference evidence="2" key="1">
    <citation type="submission" date="2014-11" db="EMBL/GenBank/DDBJ databases">
        <authorList>
            <person name="Amaro Gonzalez C."/>
        </authorList>
    </citation>
    <scope>NUCLEOTIDE SEQUENCE</scope>
</reference>
<keyword evidence="1" id="KW-0812">Transmembrane</keyword>
<protein>
    <submittedName>
        <fullName evidence="2">Uncharacterized protein</fullName>
    </submittedName>
</protein>
<dbReference type="EMBL" id="GBXM01089153">
    <property type="protein sequence ID" value="JAH19424.1"/>
    <property type="molecule type" value="Transcribed_RNA"/>
</dbReference>
<keyword evidence="1" id="KW-0472">Membrane</keyword>